<dbReference type="STRING" id="146817.SAMN04488502_11552"/>
<accession>A0A1G9ZSR3</accession>
<dbReference type="OrthoDB" id="9812611at2"/>
<keyword evidence="3" id="KW-1185">Reference proteome</keyword>
<feature type="domain" description="Bro-N" evidence="1">
    <location>
        <begin position="1"/>
        <end position="113"/>
    </location>
</feature>
<evidence type="ECO:0000313" key="3">
    <source>
        <dbReference type="Proteomes" id="UP000214880"/>
    </source>
</evidence>
<dbReference type="SMART" id="SM01040">
    <property type="entry name" value="Bro-N"/>
    <property type="match status" value="1"/>
</dbReference>
<dbReference type="AlphaFoldDB" id="A0A1G9ZSR3"/>
<sequence length="304" mass="35461">MKNLMIFNNPEFGSVRVVKYDDRKYVVGNDVAKILEYEDYNRAVRDHCRGGVTYPVTDALGRERETKIIPIGDVYRLIVHAADQSRNLEIKAKAERFESWIFDIVLPSIHETGKYELHETAPRALLPALNIITSVAQKAKQQAFTSTFANENHNEIALAVTEIFADTTGDDAFLEMMDKFREQIAIQGEMDRHSDQVSSGFAHHNEEYLTVREAVSLYGHGQRFFYGTLRYRGYIRFEDMPTRNKYLKRPVMRLTDAGREVAEEVLNVAGRNFRQPYSFRWKKELIEEIDRYMQGYEYDDEEEE</sequence>
<evidence type="ECO:0000313" key="2">
    <source>
        <dbReference type="EMBL" id="SDN24224.1"/>
    </source>
</evidence>
<dbReference type="PROSITE" id="PS51750">
    <property type="entry name" value="BRO_N"/>
    <property type="match status" value="1"/>
</dbReference>
<evidence type="ECO:0000259" key="1">
    <source>
        <dbReference type="PROSITE" id="PS51750"/>
    </source>
</evidence>
<proteinExistence type="predicted"/>
<dbReference type="Pfam" id="PF02498">
    <property type="entry name" value="Bro-N"/>
    <property type="match status" value="1"/>
</dbReference>
<reference evidence="2 3" key="1">
    <citation type="submission" date="2016-10" db="EMBL/GenBank/DDBJ databases">
        <authorList>
            <person name="de Groot N.N."/>
        </authorList>
    </citation>
    <scope>NUCLEOTIDE SEQUENCE [LARGE SCALE GENOMIC DNA]</scope>
    <source>
        <strain evidence="2 3">DSM 1736</strain>
    </source>
</reference>
<dbReference type="Proteomes" id="UP000214880">
    <property type="component" value="Unassembled WGS sequence"/>
</dbReference>
<gene>
    <name evidence="2" type="ORF">SAMN04488502_11552</name>
</gene>
<organism evidence="2 3">
    <name type="scientific">Dendrosporobacter quercicolus</name>
    <dbReference type="NCBI Taxonomy" id="146817"/>
    <lineage>
        <taxon>Bacteria</taxon>
        <taxon>Bacillati</taxon>
        <taxon>Bacillota</taxon>
        <taxon>Negativicutes</taxon>
        <taxon>Selenomonadales</taxon>
        <taxon>Sporomusaceae</taxon>
        <taxon>Dendrosporobacter</taxon>
    </lineage>
</organism>
<dbReference type="InterPro" id="IPR003497">
    <property type="entry name" value="BRO_N_domain"/>
</dbReference>
<dbReference type="RefSeq" id="WP_092074968.1">
    <property type="nucleotide sequence ID" value="NZ_FNHB01000015.1"/>
</dbReference>
<dbReference type="PANTHER" id="PTHR36180">
    <property type="entry name" value="DNA-BINDING PROTEIN-RELATED-RELATED"/>
    <property type="match status" value="1"/>
</dbReference>
<dbReference type="EMBL" id="FNHB01000015">
    <property type="protein sequence ID" value="SDN24224.1"/>
    <property type="molecule type" value="Genomic_DNA"/>
</dbReference>
<protein>
    <submittedName>
        <fullName evidence="2">Prophage antirepressor</fullName>
    </submittedName>
</protein>
<name>A0A1G9ZSR3_9FIRM</name>
<dbReference type="PANTHER" id="PTHR36180:SF2">
    <property type="entry name" value="BRO FAMILY PROTEIN"/>
    <property type="match status" value="1"/>
</dbReference>